<protein>
    <submittedName>
        <fullName evidence="5">Chromatin target of PRMT1 protein-like</fullName>
    </submittedName>
</protein>
<dbReference type="SMART" id="SM01218">
    <property type="entry name" value="FoP_duplication"/>
    <property type="match status" value="1"/>
</dbReference>
<dbReference type="InterPro" id="IPR025715">
    <property type="entry name" value="FoP_C"/>
</dbReference>
<sequence length="207" mass="22783">MSLHDRFTDVLKNKQTSQHNPGSLHNQKLALQMESRPSVQAALHNKGSLRQRLGRANVKARLGGSMVRGATLGFPAPGLRGQGDHMTGISRPVYARHMSRYRGQGALSQLMGPRALRHKRGQMCFGVAVGGRVQEGLREKGRRLGAVMTGALRGRGRGRGRDRGLARCAITREMLDIQLDEYMSNTKSRLDAELDAYMAEVDPADIE</sequence>
<feature type="domain" description="Chromatin target of PRMT1 protein C-terminal" evidence="3">
    <location>
        <begin position="117"/>
        <end position="204"/>
    </location>
</feature>
<evidence type="ECO:0000313" key="4">
    <source>
        <dbReference type="Proteomes" id="UP000504632"/>
    </source>
</evidence>
<dbReference type="InterPro" id="IPR052656">
    <property type="entry name" value="CTOP_PRMT1"/>
</dbReference>
<reference evidence="5" key="1">
    <citation type="submission" date="2025-08" db="UniProtKB">
        <authorList>
            <consortium name="RefSeq"/>
        </authorList>
    </citation>
    <scope>IDENTIFICATION</scope>
</reference>
<dbReference type="PANTHER" id="PTHR48426:SF1">
    <property type="entry name" value="CHROMATIN TARGET OF PRMT1 PROTEIN"/>
    <property type="match status" value="1"/>
</dbReference>
<dbReference type="PANTHER" id="PTHR48426">
    <property type="entry name" value="CHROMATIN TARGET OF PRMT1 PROTEIN"/>
    <property type="match status" value="1"/>
</dbReference>
<evidence type="ECO:0000259" key="3">
    <source>
        <dbReference type="SMART" id="SM01218"/>
    </source>
</evidence>
<dbReference type="Pfam" id="PF13865">
    <property type="entry name" value="FoP_duplication"/>
    <property type="match status" value="1"/>
</dbReference>
<name>A0A6J2W3Y9_CHACN</name>
<proteinExistence type="predicted"/>
<feature type="compositionally biased region" description="Polar residues" evidence="2">
    <location>
        <begin position="13"/>
        <end position="24"/>
    </location>
</feature>
<evidence type="ECO:0000313" key="5">
    <source>
        <dbReference type="RefSeq" id="XP_030638973.1"/>
    </source>
</evidence>
<feature type="region of interest" description="Disordered" evidence="2">
    <location>
        <begin position="1"/>
        <end position="24"/>
    </location>
</feature>
<dbReference type="RefSeq" id="XP_030638973.1">
    <property type="nucleotide sequence ID" value="XM_030783113.1"/>
</dbReference>
<accession>A0A6J2W3Y9</accession>
<evidence type="ECO:0000256" key="1">
    <source>
        <dbReference type="ARBA" id="ARBA00022884"/>
    </source>
</evidence>
<feature type="compositionally biased region" description="Basic and acidic residues" evidence="2">
    <location>
        <begin position="1"/>
        <end position="12"/>
    </location>
</feature>
<dbReference type="OrthoDB" id="446014at2759"/>
<evidence type="ECO:0000256" key="2">
    <source>
        <dbReference type="SAM" id="MobiDB-lite"/>
    </source>
</evidence>
<dbReference type="GeneID" id="115819609"/>
<keyword evidence="4" id="KW-1185">Reference proteome</keyword>
<dbReference type="AlphaFoldDB" id="A0A6J2W3Y9"/>
<keyword evidence="1" id="KW-0694">RNA-binding</keyword>
<organism evidence="4 5">
    <name type="scientific">Chanos chanos</name>
    <name type="common">Milkfish</name>
    <name type="synonym">Mugil chanos</name>
    <dbReference type="NCBI Taxonomy" id="29144"/>
    <lineage>
        <taxon>Eukaryota</taxon>
        <taxon>Metazoa</taxon>
        <taxon>Chordata</taxon>
        <taxon>Craniata</taxon>
        <taxon>Vertebrata</taxon>
        <taxon>Euteleostomi</taxon>
        <taxon>Actinopterygii</taxon>
        <taxon>Neopterygii</taxon>
        <taxon>Teleostei</taxon>
        <taxon>Ostariophysi</taxon>
        <taxon>Gonorynchiformes</taxon>
        <taxon>Chanidae</taxon>
        <taxon>Chanos</taxon>
    </lineage>
</organism>
<dbReference type="GO" id="GO:0003723">
    <property type="term" value="F:RNA binding"/>
    <property type="evidence" value="ECO:0007669"/>
    <property type="project" value="UniProtKB-KW"/>
</dbReference>
<dbReference type="Proteomes" id="UP000504632">
    <property type="component" value="Chromosome 8"/>
</dbReference>
<gene>
    <name evidence="5" type="primary">LOC115819609</name>
</gene>
<dbReference type="InParanoid" id="A0A6J2W3Y9"/>